<dbReference type="Gramene" id="AET2Gv21273100.1">
    <property type="protein sequence ID" value="AET2Gv21273100.1"/>
    <property type="gene ID" value="AET2Gv21273100"/>
</dbReference>
<evidence type="ECO:0000313" key="2">
    <source>
        <dbReference type="Proteomes" id="UP000015105"/>
    </source>
</evidence>
<accession>A0A453DJM2</accession>
<organism evidence="1 2">
    <name type="scientific">Aegilops tauschii subsp. strangulata</name>
    <name type="common">Goatgrass</name>
    <dbReference type="NCBI Taxonomy" id="200361"/>
    <lineage>
        <taxon>Eukaryota</taxon>
        <taxon>Viridiplantae</taxon>
        <taxon>Streptophyta</taxon>
        <taxon>Embryophyta</taxon>
        <taxon>Tracheophyta</taxon>
        <taxon>Spermatophyta</taxon>
        <taxon>Magnoliopsida</taxon>
        <taxon>Liliopsida</taxon>
        <taxon>Poales</taxon>
        <taxon>Poaceae</taxon>
        <taxon>BOP clade</taxon>
        <taxon>Pooideae</taxon>
        <taxon>Triticodae</taxon>
        <taxon>Triticeae</taxon>
        <taxon>Triticinae</taxon>
        <taxon>Aegilops</taxon>
    </lineage>
</organism>
<dbReference type="EnsemblPlants" id="AET2Gv21273100.1">
    <property type="protein sequence ID" value="AET2Gv21273100.1"/>
    <property type="gene ID" value="AET2Gv21273100"/>
</dbReference>
<protein>
    <submittedName>
        <fullName evidence="1">Uncharacterized protein</fullName>
    </submittedName>
</protein>
<reference evidence="1" key="5">
    <citation type="journal article" date="2021" name="G3 (Bethesda)">
        <title>Aegilops tauschii genome assembly Aet v5.0 features greater sequence contiguity and improved annotation.</title>
        <authorList>
            <person name="Wang L."/>
            <person name="Zhu T."/>
            <person name="Rodriguez J.C."/>
            <person name="Deal K.R."/>
            <person name="Dubcovsky J."/>
            <person name="McGuire P.E."/>
            <person name="Lux T."/>
            <person name="Spannagl M."/>
            <person name="Mayer K.F.X."/>
            <person name="Baldrich P."/>
            <person name="Meyers B.C."/>
            <person name="Huo N."/>
            <person name="Gu Y.Q."/>
            <person name="Zhou H."/>
            <person name="Devos K.M."/>
            <person name="Bennetzen J.L."/>
            <person name="Unver T."/>
            <person name="Budak H."/>
            <person name="Gulick P.J."/>
            <person name="Galiba G."/>
            <person name="Kalapos B."/>
            <person name="Nelson D.R."/>
            <person name="Li P."/>
            <person name="You F.M."/>
            <person name="Luo M.C."/>
            <person name="Dvorak J."/>
        </authorList>
    </citation>
    <scope>NUCLEOTIDE SEQUENCE [LARGE SCALE GENOMIC DNA]</scope>
    <source>
        <strain evidence="1">cv. AL8/78</strain>
    </source>
</reference>
<reference evidence="1" key="3">
    <citation type="journal article" date="2017" name="Nature">
        <title>Genome sequence of the progenitor of the wheat D genome Aegilops tauschii.</title>
        <authorList>
            <person name="Luo M.C."/>
            <person name="Gu Y.Q."/>
            <person name="Puiu D."/>
            <person name="Wang H."/>
            <person name="Twardziok S.O."/>
            <person name="Deal K.R."/>
            <person name="Huo N."/>
            <person name="Zhu T."/>
            <person name="Wang L."/>
            <person name="Wang Y."/>
            <person name="McGuire P.E."/>
            <person name="Liu S."/>
            <person name="Long H."/>
            <person name="Ramasamy R.K."/>
            <person name="Rodriguez J.C."/>
            <person name="Van S.L."/>
            <person name="Yuan L."/>
            <person name="Wang Z."/>
            <person name="Xia Z."/>
            <person name="Xiao L."/>
            <person name="Anderson O.D."/>
            <person name="Ouyang S."/>
            <person name="Liang Y."/>
            <person name="Zimin A.V."/>
            <person name="Pertea G."/>
            <person name="Qi P."/>
            <person name="Bennetzen J.L."/>
            <person name="Dai X."/>
            <person name="Dawson M.W."/>
            <person name="Muller H.G."/>
            <person name="Kugler K."/>
            <person name="Rivarola-Duarte L."/>
            <person name="Spannagl M."/>
            <person name="Mayer K.F.X."/>
            <person name="Lu F.H."/>
            <person name="Bevan M.W."/>
            <person name="Leroy P."/>
            <person name="Li P."/>
            <person name="You F.M."/>
            <person name="Sun Q."/>
            <person name="Liu Z."/>
            <person name="Lyons E."/>
            <person name="Wicker T."/>
            <person name="Salzberg S.L."/>
            <person name="Devos K.M."/>
            <person name="Dvorak J."/>
        </authorList>
    </citation>
    <scope>NUCLEOTIDE SEQUENCE [LARGE SCALE GENOMIC DNA]</scope>
    <source>
        <strain evidence="1">cv. AL8/78</strain>
    </source>
</reference>
<dbReference type="STRING" id="200361.A0A453DJM2"/>
<reference evidence="1" key="4">
    <citation type="submission" date="2019-03" db="UniProtKB">
        <authorList>
            <consortium name="EnsemblPlants"/>
        </authorList>
    </citation>
    <scope>IDENTIFICATION</scope>
</reference>
<evidence type="ECO:0000313" key="1">
    <source>
        <dbReference type="EnsemblPlants" id="AET2Gv21273100.1"/>
    </source>
</evidence>
<sequence>SLLSREWRRLRICPPDLVFTEETLFGSNTTTITDPESMAAEFLESMNSEFITRVDNVLRASCSTSTMITASTVNKFVVKYGLGIYHKNHIDRWIDFSTASMAKHIGLDLRGDGFAGGKYVVPLRKLSGPNGSCVKSLDLAYVCVNL</sequence>
<keyword evidence="2" id="KW-1185">Reference proteome</keyword>
<dbReference type="AlphaFoldDB" id="A0A453DJM2"/>
<proteinExistence type="predicted"/>
<reference evidence="2" key="1">
    <citation type="journal article" date="2014" name="Science">
        <title>Ancient hybridizations among the ancestral genomes of bread wheat.</title>
        <authorList>
            <consortium name="International Wheat Genome Sequencing Consortium,"/>
            <person name="Marcussen T."/>
            <person name="Sandve S.R."/>
            <person name="Heier L."/>
            <person name="Spannagl M."/>
            <person name="Pfeifer M."/>
            <person name="Jakobsen K.S."/>
            <person name="Wulff B.B."/>
            <person name="Steuernagel B."/>
            <person name="Mayer K.F."/>
            <person name="Olsen O.A."/>
        </authorList>
    </citation>
    <scope>NUCLEOTIDE SEQUENCE [LARGE SCALE GENOMIC DNA]</scope>
    <source>
        <strain evidence="2">cv. AL8/78</strain>
    </source>
</reference>
<name>A0A453DJM2_AEGTS</name>
<reference evidence="2" key="2">
    <citation type="journal article" date="2017" name="Nat. Plants">
        <title>The Aegilops tauschii genome reveals multiple impacts of transposons.</title>
        <authorList>
            <person name="Zhao G."/>
            <person name="Zou C."/>
            <person name="Li K."/>
            <person name="Wang K."/>
            <person name="Li T."/>
            <person name="Gao L."/>
            <person name="Zhang X."/>
            <person name="Wang H."/>
            <person name="Yang Z."/>
            <person name="Liu X."/>
            <person name="Jiang W."/>
            <person name="Mao L."/>
            <person name="Kong X."/>
            <person name="Jiao Y."/>
            <person name="Jia J."/>
        </authorList>
    </citation>
    <scope>NUCLEOTIDE SEQUENCE [LARGE SCALE GENOMIC DNA]</scope>
    <source>
        <strain evidence="2">cv. AL8/78</strain>
    </source>
</reference>
<dbReference type="Proteomes" id="UP000015105">
    <property type="component" value="Chromosome 2D"/>
</dbReference>